<dbReference type="AlphaFoldDB" id="G4TL95"/>
<evidence type="ECO:0000313" key="2">
    <source>
        <dbReference type="Proteomes" id="UP000007148"/>
    </source>
</evidence>
<name>G4TL95_SERID</name>
<accession>G4TL95</accession>
<proteinExistence type="predicted"/>
<protein>
    <submittedName>
        <fullName evidence="1">Uncharacterized protein</fullName>
    </submittedName>
</protein>
<evidence type="ECO:0000313" key="1">
    <source>
        <dbReference type="EMBL" id="CCA72090.1"/>
    </source>
</evidence>
<dbReference type="Proteomes" id="UP000007148">
    <property type="component" value="Unassembled WGS sequence"/>
</dbReference>
<organism evidence="1 2">
    <name type="scientific">Serendipita indica (strain DSM 11827)</name>
    <name type="common">Root endophyte fungus</name>
    <name type="synonym">Piriformospora indica</name>
    <dbReference type="NCBI Taxonomy" id="1109443"/>
    <lineage>
        <taxon>Eukaryota</taxon>
        <taxon>Fungi</taxon>
        <taxon>Dikarya</taxon>
        <taxon>Basidiomycota</taxon>
        <taxon>Agaricomycotina</taxon>
        <taxon>Agaricomycetes</taxon>
        <taxon>Sebacinales</taxon>
        <taxon>Serendipitaceae</taxon>
        <taxon>Serendipita</taxon>
    </lineage>
</organism>
<dbReference type="InParanoid" id="G4TL95"/>
<dbReference type="OrthoDB" id="3260546at2759"/>
<dbReference type="HOGENOM" id="CLU_1215180_0_0_1"/>
<comment type="caution">
    <text evidence="1">The sequence shown here is derived from an EMBL/GenBank/DDBJ whole genome shotgun (WGS) entry which is preliminary data.</text>
</comment>
<gene>
    <name evidence="1" type="ORF">PIIN_06026</name>
</gene>
<keyword evidence="2" id="KW-1185">Reference proteome</keyword>
<sequence length="228" mass="26137">MMLPEGDEATPPGTPSVNEILYQLLQAMLQIMEAMKKIVELMDRNREVSDLIAKYLVWVLKQHAIQAARDVSEMPDADSARAPFFSEGQNPKLLPAFFTDLEYLFKDSQITSDSIKLRYLLRYLSPNLRETVRQGAGYAAKSYDGAKEELLKAFGNPKAIRYTEEDLDACVKEYSQRSIKTIEDFHARHIRFNLISRELRKIGVSEQALDRAYVKIMPFELREKILGA</sequence>
<dbReference type="EMBL" id="CAFZ01000147">
    <property type="protein sequence ID" value="CCA72090.1"/>
    <property type="molecule type" value="Genomic_DNA"/>
</dbReference>
<reference evidence="1 2" key="1">
    <citation type="journal article" date="2011" name="PLoS Pathog.">
        <title>Endophytic Life Strategies Decoded by Genome and Transcriptome Analyses of the Mutualistic Root Symbiont Piriformospora indica.</title>
        <authorList>
            <person name="Zuccaro A."/>
            <person name="Lahrmann U."/>
            <person name="Guldener U."/>
            <person name="Langen G."/>
            <person name="Pfiffi S."/>
            <person name="Biedenkopf D."/>
            <person name="Wong P."/>
            <person name="Samans B."/>
            <person name="Grimm C."/>
            <person name="Basiewicz M."/>
            <person name="Murat C."/>
            <person name="Martin F."/>
            <person name="Kogel K.H."/>
        </authorList>
    </citation>
    <scope>NUCLEOTIDE SEQUENCE [LARGE SCALE GENOMIC DNA]</scope>
    <source>
        <strain evidence="1 2">DSM 11827</strain>
    </source>
</reference>